<evidence type="ECO:0008006" key="4">
    <source>
        <dbReference type="Google" id="ProtNLM"/>
    </source>
</evidence>
<keyword evidence="1" id="KW-0472">Membrane</keyword>
<comment type="caution">
    <text evidence="2">The sequence shown here is derived from an EMBL/GenBank/DDBJ whole genome shotgun (WGS) entry which is preliminary data.</text>
</comment>
<dbReference type="EMBL" id="BMZQ01000002">
    <property type="protein sequence ID" value="GHD19968.1"/>
    <property type="molecule type" value="Genomic_DNA"/>
</dbReference>
<name>A0A8J3DSD9_9HYPH</name>
<evidence type="ECO:0000256" key="1">
    <source>
        <dbReference type="SAM" id="Phobius"/>
    </source>
</evidence>
<reference evidence="2" key="2">
    <citation type="submission" date="2020-09" db="EMBL/GenBank/DDBJ databases">
        <authorList>
            <person name="Sun Q."/>
            <person name="Kim S."/>
        </authorList>
    </citation>
    <scope>NUCLEOTIDE SEQUENCE</scope>
    <source>
        <strain evidence="2">KCTC 42249</strain>
    </source>
</reference>
<dbReference type="RefSeq" id="WP_189505680.1">
    <property type="nucleotide sequence ID" value="NZ_BMZQ01000002.1"/>
</dbReference>
<dbReference type="Proteomes" id="UP000630142">
    <property type="component" value="Unassembled WGS sequence"/>
</dbReference>
<organism evidence="2 3">
    <name type="scientific">Tianweitania populi</name>
    <dbReference type="NCBI Taxonomy" id="1607949"/>
    <lineage>
        <taxon>Bacteria</taxon>
        <taxon>Pseudomonadati</taxon>
        <taxon>Pseudomonadota</taxon>
        <taxon>Alphaproteobacteria</taxon>
        <taxon>Hyphomicrobiales</taxon>
        <taxon>Phyllobacteriaceae</taxon>
        <taxon>Tianweitania</taxon>
    </lineage>
</organism>
<keyword evidence="1" id="KW-0812">Transmembrane</keyword>
<reference evidence="2" key="1">
    <citation type="journal article" date="2014" name="Int. J. Syst. Evol. Microbiol.">
        <title>Complete genome sequence of Corynebacterium casei LMG S-19264T (=DSM 44701T), isolated from a smear-ripened cheese.</title>
        <authorList>
            <consortium name="US DOE Joint Genome Institute (JGI-PGF)"/>
            <person name="Walter F."/>
            <person name="Albersmeier A."/>
            <person name="Kalinowski J."/>
            <person name="Ruckert C."/>
        </authorList>
    </citation>
    <scope>NUCLEOTIDE SEQUENCE</scope>
    <source>
        <strain evidence="2">KCTC 42249</strain>
    </source>
</reference>
<accession>A0A8J3DSD9</accession>
<gene>
    <name evidence="2" type="ORF">GCM10016234_32270</name>
</gene>
<keyword evidence="1" id="KW-1133">Transmembrane helix</keyword>
<dbReference type="AlphaFoldDB" id="A0A8J3DSD9"/>
<proteinExistence type="predicted"/>
<keyword evidence="3" id="KW-1185">Reference proteome</keyword>
<sequence length="200" mass="20884">MRVDPTPRLVSGEIMTAAVRRGLPKPVREVIDAEIIENAEEVVRAPAAPLETQQNPRLGVLQNQPQPAGSRRGGAVFWTAGLTLVVSAFWISGGHALVPSSFAMGAQPKLAIAHVESRVETHAELSTLMVDGEARNAGPSAAAMPPIAIAVTALDGAVTRYTLSTNAQPVAAGDLYLFSSRLRVPPGGVRSVAVTLQPAT</sequence>
<protein>
    <recommendedName>
        <fullName evidence="4">DUF3426 domain-containing protein</fullName>
    </recommendedName>
</protein>
<evidence type="ECO:0000313" key="3">
    <source>
        <dbReference type="Proteomes" id="UP000630142"/>
    </source>
</evidence>
<feature type="transmembrane region" description="Helical" evidence="1">
    <location>
        <begin position="75"/>
        <end position="98"/>
    </location>
</feature>
<evidence type="ECO:0000313" key="2">
    <source>
        <dbReference type="EMBL" id="GHD19968.1"/>
    </source>
</evidence>